<sequence length="367" mass="40948">MPVTKKYTSASNEFRSDTFTTPTQSMLNAVFQASVGDAVYDEDSDTVELEEYLAELTGKDAGLYCVSGTLANQIGIRTHLHQPPYSILCDYRSHIYVHEGAGLAMLSNAMVIPVKPSNGDYLTLEDIKKHIIPEDGDIHGAPTQLISLENTLHGVVFPYEELKRIREFCTKNDYRLHCDGARLWNASIASGVTFKQYGEIFDSISICLSKSIGAPIGSVLVGDKKFIRKANHFRKQNGGGIRQSGLLTRMARVAIDENLPKLKSSHDKARNLADFLIENGIQLQSPVDTNFVFIDLEKSPINSEIFEELGEENDIRVWGGRIAFNYQTSDESLEKVKKVILQAYELTKKQGTNGEAGEKTYHFESDR</sequence>
<proteinExistence type="inferred from homology"/>
<evidence type="ECO:0000256" key="6">
    <source>
        <dbReference type="ARBA" id="ARBA00050939"/>
    </source>
</evidence>
<comment type="pathway">
    <text evidence="7">Amino-acid degradation; L-threonine degradation via aldolase pathway; acetaldehyde and glycine from L-threonine: step 1/1.</text>
</comment>
<organism evidence="11 12">
    <name type="scientific">Wickerhamomyces anomalus (strain ATCC 58044 / CBS 1984 / NCYC 433 / NRRL Y-366-8)</name>
    <name type="common">Yeast</name>
    <name type="synonym">Hansenula anomala</name>
    <dbReference type="NCBI Taxonomy" id="683960"/>
    <lineage>
        <taxon>Eukaryota</taxon>
        <taxon>Fungi</taxon>
        <taxon>Dikarya</taxon>
        <taxon>Ascomycota</taxon>
        <taxon>Saccharomycotina</taxon>
        <taxon>Saccharomycetes</taxon>
        <taxon>Phaffomycetales</taxon>
        <taxon>Wickerhamomycetaceae</taxon>
        <taxon>Wickerhamomyces</taxon>
    </lineage>
</organism>
<evidence type="ECO:0000256" key="7">
    <source>
        <dbReference type="ARBA" id="ARBA00060555"/>
    </source>
</evidence>
<dbReference type="GO" id="GO:0006567">
    <property type="term" value="P:L-threonine catabolic process"/>
    <property type="evidence" value="ECO:0007669"/>
    <property type="project" value="TreeGrafter"/>
</dbReference>
<keyword evidence="12" id="KW-1185">Reference proteome</keyword>
<dbReference type="OrthoDB" id="10261951at2759"/>
<evidence type="ECO:0000256" key="3">
    <source>
        <dbReference type="ARBA" id="ARBA00022898"/>
    </source>
</evidence>
<dbReference type="EC" id="4.1.2.48" evidence="8"/>
<dbReference type="Gene3D" id="3.40.640.10">
    <property type="entry name" value="Type I PLP-dependent aspartate aminotransferase-like (Major domain)"/>
    <property type="match status" value="1"/>
</dbReference>
<dbReference type="NCBIfam" id="NF041359">
    <property type="entry name" value="GntG_guanitoxin"/>
    <property type="match status" value="1"/>
</dbReference>
<dbReference type="PANTHER" id="PTHR48097:SF9">
    <property type="entry name" value="L-THREONINE ALDOLASE"/>
    <property type="match status" value="1"/>
</dbReference>
<gene>
    <name evidence="11" type="ORF">WICANDRAFT_29651</name>
</gene>
<dbReference type="GeneID" id="30198880"/>
<keyword evidence="4" id="KW-0456">Lyase</keyword>
<dbReference type="STRING" id="683960.A0A1E3P245"/>
<evidence type="ECO:0000256" key="8">
    <source>
        <dbReference type="ARBA" id="ARBA00066573"/>
    </source>
</evidence>
<dbReference type="PANTHER" id="PTHR48097">
    <property type="entry name" value="L-THREONINE ALDOLASE-RELATED"/>
    <property type="match status" value="1"/>
</dbReference>
<dbReference type="GO" id="GO:0008732">
    <property type="term" value="F:L-allo-threonine aldolase activity"/>
    <property type="evidence" value="ECO:0007669"/>
    <property type="project" value="TreeGrafter"/>
</dbReference>
<dbReference type="GO" id="GO:0006545">
    <property type="term" value="P:glycine biosynthetic process"/>
    <property type="evidence" value="ECO:0007669"/>
    <property type="project" value="TreeGrafter"/>
</dbReference>
<evidence type="ECO:0000256" key="5">
    <source>
        <dbReference type="ARBA" id="ARBA00050410"/>
    </source>
</evidence>
<dbReference type="Gene3D" id="3.90.1150.10">
    <property type="entry name" value="Aspartate Aminotransferase, domain 1"/>
    <property type="match status" value="1"/>
</dbReference>
<keyword evidence="3" id="KW-0663">Pyridoxal phosphate</keyword>
<dbReference type="EMBL" id="KV454210">
    <property type="protein sequence ID" value="ODQ59556.1"/>
    <property type="molecule type" value="Genomic_DNA"/>
</dbReference>
<protein>
    <recommendedName>
        <fullName evidence="8">low-specificity L-threonine aldolase</fullName>
        <ecNumber evidence="8">4.1.2.48</ecNumber>
    </recommendedName>
</protein>
<dbReference type="InterPro" id="IPR015424">
    <property type="entry name" value="PyrdxlP-dep_Trfase"/>
</dbReference>
<evidence type="ECO:0000256" key="4">
    <source>
        <dbReference type="ARBA" id="ARBA00023239"/>
    </source>
</evidence>
<evidence type="ECO:0000256" key="2">
    <source>
        <dbReference type="ARBA" id="ARBA00006966"/>
    </source>
</evidence>
<feature type="domain" description="Aromatic amino acid beta-eliminating lyase/threonine aldolase" evidence="10">
    <location>
        <begin position="13"/>
        <end position="297"/>
    </location>
</feature>
<comment type="catalytic activity">
    <reaction evidence="5">
        <text>L-threonine = acetaldehyde + glycine</text>
        <dbReference type="Rhea" id="RHEA:19625"/>
        <dbReference type="ChEBI" id="CHEBI:15343"/>
        <dbReference type="ChEBI" id="CHEBI:57305"/>
        <dbReference type="ChEBI" id="CHEBI:57926"/>
        <dbReference type="EC" id="4.1.2.48"/>
    </reaction>
</comment>
<name>A0A1E3P245_WICAA</name>
<comment type="catalytic activity">
    <reaction evidence="6">
        <text>L-allo-threonine = acetaldehyde + glycine</text>
        <dbReference type="Rhea" id="RHEA:26209"/>
        <dbReference type="ChEBI" id="CHEBI:15343"/>
        <dbReference type="ChEBI" id="CHEBI:57305"/>
        <dbReference type="ChEBI" id="CHEBI:58585"/>
        <dbReference type="EC" id="4.1.2.48"/>
    </reaction>
</comment>
<evidence type="ECO:0000313" key="12">
    <source>
        <dbReference type="Proteomes" id="UP000094112"/>
    </source>
</evidence>
<dbReference type="InterPro" id="IPR023603">
    <property type="entry name" value="Low_specificity_L-TA-like"/>
</dbReference>
<dbReference type="InterPro" id="IPR001597">
    <property type="entry name" value="ArAA_b-elim_lyase/Thr_aldolase"/>
</dbReference>
<dbReference type="InterPro" id="IPR015421">
    <property type="entry name" value="PyrdxlP-dep_Trfase_major"/>
</dbReference>
<accession>A0A1E3P245</accession>
<dbReference type="PIRSF" id="PIRSF017617">
    <property type="entry name" value="Thr_aldolase"/>
    <property type="match status" value="1"/>
</dbReference>
<dbReference type="SUPFAM" id="SSF53383">
    <property type="entry name" value="PLP-dependent transferases"/>
    <property type="match status" value="1"/>
</dbReference>
<evidence type="ECO:0000313" key="11">
    <source>
        <dbReference type="EMBL" id="ODQ59556.1"/>
    </source>
</evidence>
<comment type="cofactor">
    <cofactor evidence="1">
        <name>pyridoxal 5'-phosphate</name>
        <dbReference type="ChEBI" id="CHEBI:597326"/>
    </cofactor>
</comment>
<comment type="similarity">
    <text evidence="2">Belongs to the threonine aldolase family.</text>
</comment>
<evidence type="ECO:0000256" key="9">
    <source>
        <dbReference type="PIRSR" id="PIRSR017617-1"/>
    </source>
</evidence>
<dbReference type="RefSeq" id="XP_019038763.1">
    <property type="nucleotide sequence ID" value="XM_019181634.1"/>
</dbReference>
<dbReference type="GO" id="GO:0005829">
    <property type="term" value="C:cytosol"/>
    <property type="evidence" value="ECO:0007669"/>
    <property type="project" value="TreeGrafter"/>
</dbReference>
<evidence type="ECO:0000256" key="1">
    <source>
        <dbReference type="ARBA" id="ARBA00001933"/>
    </source>
</evidence>
<dbReference type="Proteomes" id="UP000094112">
    <property type="component" value="Unassembled WGS sequence"/>
</dbReference>
<dbReference type="CDD" id="cd06502">
    <property type="entry name" value="TA_like"/>
    <property type="match status" value="1"/>
</dbReference>
<dbReference type="AlphaFoldDB" id="A0A1E3P245"/>
<evidence type="ECO:0000259" key="10">
    <source>
        <dbReference type="Pfam" id="PF01212"/>
    </source>
</evidence>
<feature type="modified residue" description="N6-(pyridoxal phosphate)lysine" evidence="9">
    <location>
        <position position="210"/>
    </location>
</feature>
<dbReference type="FunFam" id="3.40.640.10:FF:000030">
    <property type="entry name" value="Low-specificity L-threonine aldolase"/>
    <property type="match status" value="1"/>
</dbReference>
<dbReference type="InterPro" id="IPR015422">
    <property type="entry name" value="PyrdxlP-dep_Trfase_small"/>
</dbReference>
<dbReference type="Pfam" id="PF01212">
    <property type="entry name" value="Beta_elim_lyase"/>
    <property type="match status" value="1"/>
</dbReference>
<reference evidence="11 12" key="1">
    <citation type="journal article" date="2016" name="Proc. Natl. Acad. Sci. U.S.A.">
        <title>Comparative genomics of biotechnologically important yeasts.</title>
        <authorList>
            <person name="Riley R."/>
            <person name="Haridas S."/>
            <person name="Wolfe K.H."/>
            <person name="Lopes M.R."/>
            <person name="Hittinger C.T."/>
            <person name="Goeker M."/>
            <person name="Salamov A.A."/>
            <person name="Wisecaver J.H."/>
            <person name="Long T.M."/>
            <person name="Calvey C.H."/>
            <person name="Aerts A.L."/>
            <person name="Barry K.W."/>
            <person name="Choi C."/>
            <person name="Clum A."/>
            <person name="Coughlan A.Y."/>
            <person name="Deshpande S."/>
            <person name="Douglass A.P."/>
            <person name="Hanson S.J."/>
            <person name="Klenk H.-P."/>
            <person name="LaButti K.M."/>
            <person name="Lapidus A."/>
            <person name="Lindquist E.A."/>
            <person name="Lipzen A.M."/>
            <person name="Meier-Kolthoff J.P."/>
            <person name="Ohm R.A."/>
            <person name="Otillar R.P."/>
            <person name="Pangilinan J.L."/>
            <person name="Peng Y."/>
            <person name="Rokas A."/>
            <person name="Rosa C.A."/>
            <person name="Scheuner C."/>
            <person name="Sibirny A.A."/>
            <person name="Slot J.C."/>
            <person name="Stielow J.B."/>
            <person name="Sun H."/>
            <person name="Kurtzman C.P."/>
            <person name="Blackwell M."/>
            <person name="Grigoriev I.V."/>
            <person name="Jeffries T.W."/>
        </authorList>
    </citation>
    <scope>NUCLEOTIDE SEQUENCE [LARGE SCALE GENOMIC DNA]</scope>
    <source>
        <strain evidence="12">ATCC 58044 / CBS 1984 / NCYC 433 / NRRL Y-366-8</strain>
    </source>
</reference>